<comment type="subcellular location">
    <subcellularLocation>
        <location evidence="1">Membrane</location>
        <topology evidence="1">Multi-pass membrane protein</topology>
    </subcellularLocation>
</comment>
<evidence type="ECO:0000259" key="10">
    <source>
        <dbReference type="PROSITE" id="PS50893"/>
    </source>
</evidence>
<dbReference type="InterPro" id="IPR003439">
    <property type="entry name" value="ABC_transporter-like_ATP-bd"/>
</dbReference>
<evidence type="ECO:0000256" key="9">
    <source>
        <dbReference type="SAM" id="Phobius"/>
    </source>
</evidence>
<evidence type="ECO:0000259" key="11">
    <source>
        <dbReference type="PROSITE" id="PS50929"/>
    </source>
</evidence>
<organism evidence="12 13">
    <name type="scientific">Papaver nudicaule</name>
    <name type="common">Iceland poppy</name>
    <dbReference type="NCBI Taxonomy" id="74823"/>
    <lineage>
        <taxon>Eukaryota</taxon>
        <taxon>Viridiplantae</taxon>
        <taxon>Streptophyta</taxon>
        <taxon>Embryophyta</taxon>
        <taxon>Tracheophyta</taxon>
        <taxon>Spermatophyta</taxon>
        <taxon>Magnoliopsida</taxon>
        <taxon>Ranunculales</taxon>
        <taxon>Papaveraceae</taxon>
        <taxon>Papaveroideae</taxon>
        <taxon>Papaver</taxon>
    </lineage>
</organism>
<dbReference type="SMART" id="SM00382">
    <property type="entry name" value="AAA"/>
    <property type="match status" value="1"/>
</dbReference>
<dbReference type="CDD" id="cd18579">
    <property type="entry name" value="ABC_6TM_ABCC_D1"/>
    <property type="match status" value="1"/>
</dbReference>
<evidence type="ECO:0000256" key="5">
    <source>
        <dbReference type="ARBA" id="ARBA00022741"/>
    </source>
</evidence>
<evidence type="ECO:0000256" key="3">
    <source>
        <dbReference type="ARBA" id="ARBA00022448"/>
    </source>
</evidence>
<feature type="transmembrane region" description="Helical" evidence="9">
    <location>
        <begin position="312"/>
        <end position="332"/>
    </location>
</feature>
<dbReference type="InterPro" id="IPR017871">
    <property type="entry name" value="ABC_transporter-like_CS"/>
</dbReference>
<evidence type="ECO:0000313" key="12">
    <source>
        <dbReference type="EMBL" id="MCL7044214.1"/>
    </source>
</evidence>
<feature type="transmembrane region" description="Helical" evidence="9">
    <location>
        <begin position="430"/>
        <end position="461"/>
    </location>
</feature>
<dbReference type="InterPro" id="IPR056228">
    <property type="entry name" value="ABCC10-like_N"/>
</dbReference>
<dbReference type="InterPro" id="IPR011527">
    <property type="entry name" value="ABC1_TM_dom"/>
</dbReference>
<dbReference type="GO" id="GO:0016020">
    <property type="term" value="C:membrane"/>
    <property type="evidence" value="ECO:0007669"/>
    <property type="project" value="UniProtKB-SubCell"/>
</dbReference>
<dbReference type="PANTHER" id="PTHR24223">
    <property type="entry name" value="ATP-BINDING CASSETTE SUB-FAMILY C"/>
    <property type="match status" value="1"/>
</dbReference>
<dbReference type="GO" id="GO:0140359">
    <property type="term" value="F:ABC-type transporter activity"/>
    <property type="evidence" value="ECO:0007669"/>
    <property type="project" value="InterPro"/>
</dbReference>
<keyword evidence="7 9" id="KW-1133">Transmembrane helix</keyword>
<keyword evidence="8 9" id="KW-0472">Membrane</keyword>
<dbReference type="Gene3D" id="1.20.1560.10">
    <property type="entry name" value="ABC transporter type 1, transmembrane domain"/>
    <property type="match status" value="1"/>
</dbReference>
<dbReference type="InterPro" id="IPR003593">
    <property type="entry name" value="AAA+_ATPase"/>
</dbReference>
<dbReference type="Pfam" id="PF00005">
    <property type="entry name" value="ABC_tran"/>
    <property type="match status" value="1"/>
</dbReference>
<comment type="caution">
    <text evidence="12">The sequence shown here is derived from an EMBL/GenBank/DDBJ whole genome shotgun (WGS) entry which is preliminary data.</text>
</comment>
<name>A0AA41VMU6_PAPNU</name>
<dbReference type="PROSITE" id="PS50893">
    <property type="entry name" value="ABC_TRANSPORTER_2"/>
    <property type="match status" value="1"/>
</dbReference>
<evidence type="ECO:0000256" key="2">
    <source>
        <dbReference type="ARBA" id="ARBA00009726"/>
    </source>
</evidence>
<keyword evidence="4 9" id="KW-0812">Transmembrane</keyword>
<keyword evidence="6" id="KW-0067">ATP-binding</keyword>
<evidence type="ECO:0000256" key="1">
    <source>
        <dbReference type="ARBA" id="ARBA00004141"/>
    </source>
</evidence>
<keyword evidence="5" id="KW-0547">Nucleotide-binding</keyword>
<dbReference type="Proteomes" id="UP001177140">
    <property type="component" value="Unassembled WGS sequence"/>
</dbReference>
<dbReference type="EMBL" id="JAJJMA010255775">
    <property type="protein sequence ID" value="MCL7044214.1"/>
    <property type="molecule type" value="Genomic_DNA"/>
</dbReference>
<dbReference type="Pfam" id="PF24358">
    <property type="entry name" value="ABCC10_N"/>
    <property type="match status" value="1"/>
</dbReference>
<dbReference type="PROSITE" id="PS50929">
    <property type="entry name" value="ABC_TM1F"/>
    <property type="match status" value="1"/>
</dbReference>
<feature type="transmembrane region" description="Helical" evidence="9">
    <location>
        <begin position="143"/>
        <end position="163"/>
    </location>
</feature>
<reference evidence="12" key="1">
    <citation type="submission" date="2022-03" db="EMBL/GenBank/DDBJ databases">
        <title>A functionally conserved STORR gene fusion in Papaver species that diverged 16.8 million years ago.</title>
        <authorList>
            <person name="Catania T."/>
        </authorList>
    </citation>
    <scope>NUCLEOTIDE SEQUENCE</scope>
    <source>
        <strain evidence="12">S-191538</strain>
    </source>
</reference>
<evidence type="ECO:0000256" key="7">
    <source>
        <dbReference type="ARBA" id="ARBA00022989"/>
    </source>
</evidence>
<dbReference type="Gene3D" id="3.40.50.300">
    <property type="entry name" value="P-loop containing nucleotide triphosphate hydrolases"/>
    <property type="match status" value="1"/>
</dbReference>
<feature type="transmembrane region" description="Helical" evidence="9">
    <location>
        <begin position="529"/>
        <end position="554"/>
    </location>
</feature>
<dbReference type="FunFam" id="1.20.1560.10:FF:000003">
    <property type="entry name" value="ABC transporter C family member 10"/>
    <property type="match status" value="1"/>
</dbReference>
<dbReference type="GO" id="GO:0016887">
    <property type="term" value="F:ATP hydrolysis activity"/>
    <property type="evidence" value="ECO:0007669"/>
    <property type="project" value="InterPro"/>
</dbReference>
<keyword evidence="3" id="KW-0813">Transport</keyword>
<dbReference type="GO" id="GO:0005524">
    <property type="term" value="F:ATP binding"/>
    <property type="evidence" value="ECO:0007669"/>
    <property type="project" value="UniProtKB-KW"/>
</dbReference>
<feature type="transmembrane region" description="Helical" evidence="9">
    <location>
        <begin position="77"/>
        <end position="97"/>
    </location>
</feature>
<feature type="non-terminal residue" evidence="12">
    <location>
        <position position="1"/>
    </location>
</feature>
<dbReference type="PROSITE" id="PS00211">
    <property type="entry name" value="ABC_TRANSPORTER_1"/>
    <property type="match status" value="1"/>
</dbReference>
<dbReference type="InterPro" id="IPR036640">
    <property type="entry name" value="ABC1_TM_sf"/>
</dbReference>
<comment type="similarity">
    <text evidence="2">Belongs to the ABC transporter superfamily. ABCC family. Conjugate transporter (TC 3.A.1.208) subfamily.</text>
</comment>
<proteinExistence type="inferred from homology"/>
<dbReference type="FunFam" id="3.40.50.300:FF:000997">
    <property type="entry name" value="Multidrug resistance-associated protein 1"/>
    <property type="match status" value="1"/>
</dbReference>
<accession>A0AA41VMU6</accession>
<feature type="transmembrane region" description="Helical" evidence="9">
    <location>
        <begin position="109"/>
        <end position="131"/>
    </location>
</feature>
<evidence type="ECO:0000313" key="13">
    <source>
        <dbReference type="Proteomes" id="UP001177140"/>
    </source>
</evidence>
<feature type="transmembrane region" description="Helical" evidence="9">
    <location>
        <begin position="169"/>
        <end position="189"/>
    </location>
</feature>
<sequence>MENLWNSFCGDSTDCNGATTCGFGFLLFTYPYSCVHDGIVICLDALLLFVLLLTVISKPSSRRTVHNGLCGCTWLEIVSAVYNGCVGLVYLGLGIWILQFSKQTGILPLHRWVVVLLQGFTWLILSLIVSLRGRKFAKGLLRICSVVTCLIATLLCFSALLVLVGNKMVSVNIVLDILLLPGAVLLLLCTSRGNQSEDTSEIGDSDCLYAPLNGGSNGHIEADKGSETPFAKAGFLSKMSFWWLNSLMKSGKKKTLNDADIPQLRKVDRAESCYKLFMDRLNSQKQTDTSEPPSILWTLVLCYWKETLISGFFALLKILTLSAGPLLLNAFIKVAEGQQAFEYEGYVLVLSLFFTKCLESLAQRQWYFRSRLIGIQIRSILSAAIYKKQLRLSNSARMVHSAGEITNYVTVDAYRIGEFPYWFHQTWTTSLQLCIALAILFNTVGLATVAALVVIVLTVLCNAPVAKLQHKFQSNLMVAQAEILKSTSEALVNMKILKLYAWETHFKNVIERLREEEFKWLSAVQMRRAYNAILLWSSPVLVSAVTFGACYFLGVPLYASNAFTFLATLRLVQEPVRAIPEVIGVVIQAKVALERIIRFLSAPELQTGIAKQKNNTDQLTPAISIKSGNFSWDENSLKPTLRGINLEVKPGEKVAICGEVGSGKSTMLAAILGELLNTEGTVQTYGKIAYVSQTAWIQTGSIQDNILFGCSMDRIRYQETLEKCSLSKDLEMLPFGDLTEIGERGVNLSGGQKQRIQLARALYQDADIYLMDDPFSAVDAHTATNLFNEYVMGALSGKTVLLVTHQVDFLPKFDSIL</sequence>
<dbReference type="Pfam" id="PF00664">
    <property type="entry name" value="ABC_membrane"/>
    <property type="match status" value="1"/>
</dbReference>
<feature type="transmembrane region" description="Helical" evidence="9">
    <location>
        <begin position="38"/>
        <end position="56"/>
    </location>
</feature>
<protein>
    <submittedName>
        <fullName evidence="12">Uncharacterized protein</fullName>
    </submittedName>
</protein>
<evidence type="ECO:0000256" key="4">
    <source>
        <dbReference type="ARBA" id="ARBA00022692"/>
    </source>
</evidence>
<evidence type="ECO:0000256" key="8">
    <source>
        <dbReference type="ARBA" id="ARBA00023136"/>
    </source>
</evidence>
<evidence type="ECO:0000256" key="6">
    <source>
        <dbReference type="ARBA" id="ARBA00022840"/>
    </source>
</evidence>
<dbReference type="InterPro" id="IPR027417">
    <property type="entry name" value="P-loop_NTPase"/>
</dbReference>
<dbReference type="AlphaFoldDB" id="A0AA41VMU6"/>
<dbReference type="PANTHER" id="PTHR24223:SF369">
    <property type="entry name" value="ABC TRANSPORTER C FAMILY MEMBER 10"/>
    <property type="match status" value="1"/>
</dbReference>
<feature type="domain" description="ABC transmembrane type-1" evidence="11">
    <location>
        <begin position="308"/>
        <end position="588"/>
    </location>
</feature>
<dbReference type="SUPFAM" id="SSF52540">
    <property type="entry name" value="P-loop containing nucleoside triphosphate hydrolases"/>
    <property type="match status" value="1"/>
</dbReference>
<dbReference type="SUPFAM" id="SSF90123">
    <property type="entry name" value="ABC transporter transmembrane region"/>
    <property type="match status" value="1"/>
</dbReference>
<dbReference type="InterPro" id="IPR050173">
    <property type="entry name" value="ABC_transporter_C-like"/>
</dbReference>
<keyword evidence="13" id="KW-1185">Reference proteome</keyword>
<gene>
    <name evidence="12" type="ORF">MKW94_022434</name>
</gene>
<feature type="domain" description="ABC transporter" evidence="10">
    <location>
        <begin position="625"/>
        <end position="817"/>
    </location>
</feature>
<dbReference type="InterPro" id="IPR044746">
    <property type="entry name" value="ABCC_6TM_D1"/>
</dbReference>
<dbReference type="CDD" id="cd03250">
    <property type="entry name" value="ABCC_MRP_domain1"/>
    <property type="match status" value="1"/>
</dbReference>